<keyword evidence="3" id="KW-0268">Exocytosis</keyword>
<dbReference type="GO" id="GO:0000145">
    <property type="term" value="C:exocyst"/>
    <property type="evidence" value="ECO:0007669"/>
    <property type="project" value="InterPro"/>
</dbReference>
<dbReference type="STRING" id="2094558.A0A314Z8S3"/>
<reference evidence="6 7" key="1">
    <citation type="submission" date="2018-02" db="EMBL/GenBank/DDBJ databases">
        <title>Draft genome of wild Prunus yedoensis var. nudiflora.</title>
        <authorList>
            <person name="Baek S."/>
            <person name="Kim J.-H."/>
            <person name="Choi K."/>
            <person name="Kim G.-B."/>
            <person name="Cho A."/>
            <person name="Jang H."/>
            <person name="Shin C.-H."/>
            <person name="Yu H.-J."/>
            <person name="Mun J.-H."/>
        </authorList>
    </citation>
    <scope>NUCLEOTIDE SEQUENCE [LARGE SCALE GENOMIC DNA]</scope>
    <source>
        <strain evidence="7">cv. Jeju island</strain>
        <tissue evidence="6">Leaf</tissue>
    </source>
</reference>
<evidence type="ECO:0000256" key="3">
    <source>
        <dbReference type="RuleBase" id="RU365026"/>
    </source>
</evidence>
<comment type="function">
    <text evidence="3">Component of the exocyst complex.</text>
</comment>
<dbReference type="EMBL" id="PJQY01000189">
    <property type="protein sequence ID" value="PQQ16485.1"/>
    <property type="molecule type" value="Genomic_DNA"/>
</dbReference>
<accession>A0A314Z8S3</accession>
<sequence>MMLSEIPKSGATTLTPRKGTPSRFFFQSTKTNSSSSYSLSSSCTASTPARTFSLLMMEENIAIAESIITKWDPNSSSYTQITFLFQHSRKEAKEFLKSVNYLRSAMHVLVRGSSSSKLVLAQNLMQTAMKRLEKEFYQILSANRDHLDPESVSSRSSGSAKFYNPDEAGSEDELEIVGESITEVERASAFAMSDLKSIADCMISSGYGIECVKIYKNIRKSIVDGGLFRLGIQQFKSPQVHKMDLEGLESILRNWMDAVKIAVKALFRGEKYLCDHVFSASENIKESCFYEITKEGATTLFRFPELIVKNKKARERIFWQLEIYEAVSDLWPEIESIFDSESTQAIKLQALSSWLKLSDSVRTILSDFESTIQKDSSKILVFGGGIHPLTQSVMNYVSSLADYYGVLSDILADHPPPGNSSFQEFKSVVSDDCSTPEVSVHLAWLILVLLCKLDIKAEIYKDVSLSYLFLANNLHFIVEKVNNTPNLKLLLGENWVSEHMKKVKLYASNYETTAWTKVLSSFPERSADISPEMAKECFRKFNTAFEEAYRKQTSWIVEDGKLRDDLKVSISQKLEPTYQEFYDTYMVMLSGEKNLELLVRVSPNDLGNYLSDLFHGTSASVSSTTSSSLVPSQRCFLI</sequence>
<dbReference type="Pfam" id="PF03081">
    <property type="entry name" value="Exo70_C"/>
    <property type="match status" value="1"/>
</dbReference>
<dbReference type="GO" id="GO:0015031">
    <property type="term" value="P:protein transport"/>
    <property type="evidence" value="ECO:0007669"/>
    <property type="project" value="UniProtKB-KW"/>
</dbReference>
<organism evidence="6 7">
    <name type="scientific">Prunus yedoensis var. nudiflora</name>
    <dbReference type="NCBI Taxonomy" id="2094558"/>
    <lineage>
        <taxon>Eukaryota</taxon>
        <taxon>Viridiplantae</taxon>
        <taxon>Streptophyta</taxon>
        <taxon>Embryophyta</taxon>
        <taxon>Tracheophyta</taxon>
        <taxon>Spermatophyta</taxon>
        <taxon>Magnoliopsida</taxon>
        <taxon>eudicotyledons</taxon>
        <taxon>Gunneridae</taxon>
        <taxon>Pentapetalae</taxon>
        <taxon>rosids</taxon>
        <taxon>fabids</taxon>
        <taxon>Rosales</taxon>
        <taxon>Rosaceae</taxon>
        <taxon>Amygdaloideae</taxon>
        <taxon>Amygdaleae</taxon>
        <taxon>Prunus</taxon>
    </lineage>
</organism>
<dbReference type="GO" id="GO:0005546">
    <property type="term" value="F:phosphatidylinositol-4,5-bisphosphate binding"/>
    <property type="evidence" value="ECO:0007669"/>
    <property type="project" value="InterPro"/>
</dbReference>
<dbReference type="PANTHER" id="PTHR12542:SF26">
    <property type="entry name" value="EXOCYST SUBUNIT EXO70 FAMILY PROTEIN"/>
    <property type="match status" value="1"/>
</dbReference>
<feature type="domain" description="Exocyst complex subunit Exo70 C-terminal" evidence="5">
    <location>
        <begin position="253"/>
        <end position="612"/>
    </location>
</feature>
<evidence type="ECO:0000259" key="5">
    <source>
        <dbReference type="Pfam" id="PF03081"/>
    </source>
</evidence>
<name>A0A314Z8S3_PRUYE</name>
<proteinExistence type="inferred from homology"/>
<feature type="region of interest" description="Disordered" evidence="4">
    <location>
        <begin position="147"/>
        <end position="170"/>
    </location>
</feature>
<dbReference type="InterPro" id="IPR004140">
    <property type="entry name" value="Exo70"/>
</dbReference>
<feature type="region of interest" description="Disordered" evidence="4">
    <location>
        <begin position="1"/>
        <end position="21"/>
    </location>
</feature>
<keyword evidence="7" id="KW-1185">Reference proteome</keyword>
<dbReference type="SUPFAM" id="SSF74788">
    <property type="entry name" value="Cullin repeat-like"/>
    <property type="match status" value="1"/>
</dbReference>
<keyword evidence="2 3" id="KW-0813">Transport</keyword>
<dbReference type="AlphaFoldDB" id="A0A314Z8S3"/>
<evidence type="ECO:0000256" key="4">
    <source>
        <dbReference type="SAM" id="MobiDB-lite"/>
    </source>
</evidence>
<comment type="caution">
    <text evidence="6">The sequence shown here is derived from an EMBL/GenBank/DDBJ whole genome shotgun (WGS) entry which is preliminary data.</text>
</comment>
<dbReference type="OrthoDB" id="1922221at2759"/>
<dbReference type="InterPro" id="IPR016159">
    <property type="entry name" value="Cullin_repeat-like_dom_sf"/>
</dbReference>
<dbReference type="FunFam" id="1.20.1280.170:FF:000003">
    <property type="entry name" value="Exocyst subunit Exo70 family protein"/>
    <property type="match status" value="1"/>
</dbReference>
<keyword evidence="3" id="KW-0653">Protein transport</keyword>
<protein>
    <recommendedName>
        <fullName evidence="3">Exocyst subunit Exo70 family protein</fullName>
    </recommendedName>
</protein>
<evidence type="ECO:0000256" key="2">
    <source>
        <dbReference type="ARBA" id="ARBA00022448"/>
    </source>
</evidence>
<gene>
    <name evidence="6" type="ORF">Pyn_13888</name>
</gene>
<dbReference type="InterPro" id="IPR046364">
    <property type="entry name" value="Exo70_C"/>
</dbReference>
<evidence type="ECO:0000313" key="6">
    <source>
        <dbReference type="EMBL" id="PQQ16485.1"/>
    </source>
</evidence>
<dbReference type="GO" id="GO:0006887">
    <property type="term" value="P:exocytosis"/>
    <property type="evidence" value="ECO:0007669"/>
    <property type="project" value="UniProtKB-KW"/>
</dbReference>
<dbReference type="PANTHER" id="PTHR12542">
    <property type="entry name" value="EXOCYST COMPLEX PROTEIN EXO70"/>
    <property type="match status" value="1"/>
</dbReference>
<dbReference type="Proteomes" id="UP000250321">
    <property type="component" value="Unassembled WGS sequence"/>
</dbReference>
<dbReference type="Pfam" id="PF20669">
    <property type="entry name" value="Exo70_N"/>
    <property type="match status" value="1"/>
</dbReference>
<comment type="similarity">
    <text evidence="1 3">Belongs to the EXO70 family.</text>
</comment>
<dbReference type="Gene3D" id="1.20.1280.170">
    <property type="entry name" value="Exocyst complex component Exo70"/>
    <property type="match status" value="1"/>
</dbReference>
<evidence type="ECO:0000313" key="7">
    <source>
        <dbReference type="Proteomes" id="UP000250321"/>
    </source>
</evidence>
<evidence type="ECO:0000256" key="1">
    <source>
        <dbReference type="ARBA" id="ARBA00006756"/>
    </source>
</evidence>